<dbReference type="RefSeq" id="WP_133712766.1">
    <property type="nucleotide sequence ID" value="NZ_SOAG01000016.1"/>
</dbReference>
<feature type="domain" description="Glycosyltransferase 2-like" evidence="2">
    <location>
        <begin position="4"/>
        <end position="129"/>
    </location>
</feature>
<protein>
    <submittedName>
        <fullName evidence="3">Glycosyltransferase involved in cell wall biosynthesis</fullName>
    </submittedName>
</protein>
<dbReference type="PANTHER" id="PTHR43630:SF2">
    <property type="entry name" value="GLYCOSYLTRANSFERASE"/>
    <property type="match status" value="1"/>
</dbReference>
<evidence type="ECO:0000259" key="2">
    <source>
        <dbReference type="Pfam" id="PF00535"/>
    </source>
</evidence>
<evidence type="ECO:0000313" key="3">
    <source>
        <dbReference type="EMBL" id="TDS57191.1"/>
    </source>
</evidence>
<gene>
    <name evidence="3" type="ORF">C8P70_1163</name>
</gene>
<evidence type="ECO:0000313" key="4">
    <source>
        <dbReference type="Proteomes" id="UP000295215"/>
    </source>
</evidence>
<comment type="caution">
    <text evidence="3">The sequence shown here is derived from an EMBL/GenBank/DDBJ whole genome shotgun (WGS) entry which is preliminary data.</text>
</comment>
<dbReference type="EMBL" id="SOAG01000016">
    <property type="protein sequence ID" value="TDS57191.1"/>
    <property type="molecule type" value="Genomic_DNA"/>
</dbReference>
<keyword evidence="4" id="KW-1185">Reference proteome</keyword>
<dbReference type="Gene3D" id="3.90.550.10">
    <property type="entry name" value="Spore Coat Polysaccharide Biosynthesis Protein SpsA, Chain A"/>
    <property type="match status" value="1"/>
</dbReference>
<proteinExistence type="inferred from homology"/>
<dbReference type="CDD" id="cd02511">
    <property type="entry name" value="Beta4Glucosyltransferase"/>
    <property type="match status" value="1"/>
</dbReference>
<dbReference type="OrthoDB" id="9815923at2"/>
<dbReference type="AlphaFoldDB" id="A0A4R7EVI9"/>
<name>A0A4R7EVI9_9FLAO</name>
<dbReference type="GO" id="GO:0016740">
    <property type="term" value="F:transferase activity"/>
    <property type="evidence" value="ECO:0007669"/>
    <property type="project" value="UniProtKB-KW"/>
</dbReference>
<dbReference type="InterPro" id="IPR029044">
    <property type="entry name" value="Nucleotide-diphossugar_trans"/>
</dbReference>
<dbReference type="Pfam" id="PF00535">
    <property type="entry name" value="Glycos_transf_2"/>
    <property type="match status" value="1"/>
</dbReference>
<keyword evidence="3" id="KW-0808">Transferase</keyword>
<dbReference type="PANTHER" id="PTHR43630">
    <property type="entry name" value="POLY-BETA-1,6-N-ACETYL-D-GLUCOSAMINE SYNTHASE"/>
    <property type="match status" value="1"/>
</dbReference>
<dbReference type="Proteomes" id="UP000295215">
    <property type="component" value="Unassembled WGS sequence"/>
</dbReference>
<dbReference type="SUPFAM" id="SSF53448">
    <property type="entry name" value="Nucleotide-diphospho-sugar transferases"/>
    <property type="match status" value="1"/>
</dbReference>
<reference evidence="3 4" key="1">
    <citation type="submission" date="2019-03" db="EMBL/GenBank/DDBJ databases">
        <title>Genomic Encyclopedia of Archaeal and Bacterial Type Strains, Phase II (KMG-II): from individual species to whole genera.</title>
        <authorList>
            <person name="Goeker M."/>
        </authorList>
    </citation>
    <scope>NUCLEOTIDE SEQUENCE [LARGE SCALE GENOMIC DNA]</scope>
    <source>
        <strain evidence="3 4">DSM 28213</strain>
    </source>
</reference>
<evidence type="ECO:0000256" key="1">
    <source>
        <dbReference type="ARBA" id="ARBA00038494"/>
    </source>
</evidence>
<sequence>MKLSVIIPTYNEEAYIADAIHSVSFADEIIIIDSYSTDQTVEIAEKMNCKILFNKFENYSKQKNLAIPHAQGEWILFLDADERISIALRNEIISAIESPGKNRAYKLQFPHFFINRFLYRKADKVTRLVYNKDIIFTGDVHEKLNIPEGNTKILNQPVLHYTYKGIYHYLSKKESYSWFQAGEMLKRNKKTNYFHLVFKPFYRFFHIYFIKRGFLDGIPGLAGATFDAYGVFARYAKLILLQKNLK</sequence>
<comment type="similarity">
    <text evidence="1">Belongs to the glycosyltransferase 2 family. WaaE/KdtX subfamily.</text>
</comment>
<accession>A0A4R7EVI9</accession>
<dbReference type="InterPro" id="IPR001173">
    <property type="entry name" value="Glyco_trans_2-like"/>
</dbReference>
<organism evidence="3 4">
    <name type="scientific">Myroides indicus</name>
    <dbReference type="NCBI Taxonomy" id="1323422"/>
    <lineage>
        <taxon>Bacteria</taxon>
        <taxon>Pseudomonadati</taxon>
        <taxon>Bacteroidota</taxon>
        <taxon>Flavobacteriia</taxon>
        <taxon>Flavobacteriales</taxon>
        <taxon>Flavobacteriaceae</taxon>
        <taxon>Myroides</taxon>
    </lineage>
</organism>